<sequence>MKKVHSVLLEAEKIKDWMVEIRRDFHMNPELGMEEFRTRDKIVEYLQEMGIEYITGVAGTGILGIIRGREDGKTIALRADMDALPIQDEKAVPYRSTVPGKMHACGHDAHMAVLLGAARILKGKQEQLKGNVKLFFQPAEETVGGAKPMIEAGVMEEPRVDAVLGLHVTPEIPAGEIGIKYGQMNASSDSIKIILHGKSSHGAYPQDGVDTIMMAGQVLTSLQTIVSRNVDPRSSAVVTIGTINGGTQGNIIADKVELVGTVRTLDSDTRSLVISRIEEIVTKVAEAMGGSAQFIREEGYTALINTDKIVDIVKANAEKVLGLDKVHVLKQASLGVEDFAYFAKESPSAFYRLGCRNYKKGIIHDAHYCLFDIDEDCLVIGAALQVQNVLSLLEEEQWSY</sequence>
<dbReference type="NCBIfam" id="TIGR01891">
    <property type="entry name" value="amidohydrolases"/>
    <property type="match status" value="1"/>
</dbReference>
<keyword evidence="3" id="KW-1185">Reference proteome</keyword>
<dbReference type="Proteomes" id="UP000779508">
    <property type="component" value="Unassembled WGS sequence"/>
</dbReference>
<dbReference type="RefSeq" id="WP_216415784.1">
    <property type="nucleotide sequence ID" value="NZ_JAHLQK010000002.1"/>
</dbReference>
<evidence type="ECO:0000313" key="2">
    <source>
        <dbReference type="EMBL" id="MBU5676227.1"/>
    </source>
</evidence>
<dbReference type="EMBL" id="JAHLQK010000002">
    <property type="protein sequence ID" value="MBU5676227.1"/>
    <property type="molecule type" value="Genomic_DNA"/>
</dbReference>
<dbReference type="PIRSF" id="PIRSF005962">
    <property type="entry name" value="Pept_M20D_amidohydro"/>
    <property type="match status" value="1"/>
</dbReference>
<evidence type="ECO:0000259" key="1">
    <source>
        <dbReference type="Pfam" id="PF07687"/>
    </source>
</evidence>
<protein>
    <submittedName>
        <fullName evidence="2">Amidohydrolase</fullName>
    </submittedName>
</protein>
<evidence type="ECO:0000313" key="3">
    <source>
        <dbReference type="Proteomes" id="UP000779508"/>
    </source>
</evidence>
<comment type="caution">
    <text evidence="2">The sequence shown here is derived from an EMBL/GenBank/DDBJ whole genome shotgun (WGS) entry which is preliminary data.</text>
</comment>
<dbReference type="InterPro" id="IPR017439">
    <property type="entry name" value="Amidohydrolase"/>
</dbReference>
<organism evidence="2 3">
    <name type="scientific">Alkaliphilus flagellatus</name>
    <dbReference type="NCBI Taxonomy" id="2841507"/>
    <lineage>
        <taxon>Bacteria</taxon>
        <taxon>Bacillati</taxon>
        <taxon>Bacillota</taxon>
        <taxon>Clostridia</taxon>
        <taxon>Peptostreptococcales</taxon>
        <taxon>Natronincolaceae</taxon>
        <taxon>Alkaliphilus</taxon>
    </lineage>
</organism>
<name>A0ABS6G159_9FIRM</name>
<proteinExistence type="predicted"/>
<dbReference type="PANTHER" id="PTHR11014">
    <property type="entry name" value="PEPTIDASE M20 FAMILY MEMBER"/>
    <property type="match status" value="1"/>
</dbReference>
<accession>A0ABS6G159</accession>
<feature type="domain" description="Peptidase M20 dimerisation" evidence="1">
    <location>
        <begin position="189"/>
        <end position="286"/>
    </location>
</feature>
<gene>
    <name evidence="2" type="ORF">KQI88_07340</name>
</gene>
<dbReference type="PANTHER" id="PTHR11014:SF63">
    <property type="entry name" value="METALLOPEPTIDASE, PUTATIVE (AFU_ORTHOLOGUE AFUA_6G09600)-RELATED"/>
    <property type="match status" value="1"/>
</dbReference>
<dbReference type="Pfam" id="PF01546">
    <property type="entry name" value="Peptidase_M20"/>
    <property type="match status" value="1"/>
</dbReference>
<dbReference type="Pfam" id="PF07687">
    <property type="entry name" value="M20_dimer"/>
    <property type="match status" value="1"/>
</dbReference>
<dbReference type="InterPro" id="IPR011650">
    <property type="entry name" value="Peptidase_M20_dimer"/>
</dbReference>
<reference evidence="2 3" key="1">
    <citation type="submission" date="2021-06" db="EMBL/GenBank/DDBJ databases">
        <authorList>
            <person name="Sun Q."/>
            <person name="Li D."/>
        </authorList>
    </citation>
    <scope>NUCLEOTIDE SEQUENCE [LARGE SCALE GENOMIC DNA]</scope>
    <source>
        <strain evidence="2 3">MSJ-5</strain>
    </source>
</reference>
<dbReference type="InterPro" id="IPR002933">
    <property type="entry name" value="Peptidase_M20"/>
</dbReference>